<keyword evidence="1" id="KW-1133">Transmembrane helix</keyword>
<dbReference type="AlphaFoldDB" id="A0A0C2J8R2"/>
<feature type="transmembrane region" description="Helical" evidence="1">
    <location>
        <begin position="286"/>
        <end position="307"/>
    </location>
</feature>
<keyword evidence="1" id="KW-0472">Membrane</keyword>
<comment type="caution">
    <text evidence="2">The sequence shown here is derived from an EMBL/GenBank/DDBJ whole genome shotgun (WGS) entry which is preliminary data.</text>
</comment>
<accession>A0A0C2J8R2</accession>
<sequence>MTSKDTAIWFQNGDEPISFNLQFQNNGDLLTHLIINVELSIPCEITIDDTVDVPYSELIAHSDNSVPSHARLLFPTPTLHNRRVDFTIRAKCQQILNKKVTPTLRLRIESFVPQYTNQFDFNAVSKMKSEFVIEVKKQPMKSIKVPMNTETEVDLNFDVALHIRGLSYDSELVYSAQLLLDDSIDIKVISLDISSPDCTISTVDDLTLDPRVMAQQKFKIAKEQRVEKVHLSVKAKVKFITSKDFQFTLKINPLVRDGADYSLESIFAYEMKHIFMIALGITRTNIAILVLATLGCFLLFTALFLLLHFMILPRFVVGNEEIGYIIDEVAVAEEY</sequence>
<dbReference type="EMBL" id="JWZT01003805">
    <property type="protein sequence ID" value="KII65503.1"/>
    <property type="molecule type" value="Genomic_DNA"/>
</dbReference>
<dbReference type="Proteomes" id="UP000031668">
    <property type="component" value="Unassembled WGS sequence"/>
</dbReference>
<gene>
    <name evidence="2" type="ORF">RF11_05155</name>
</gene>
<protein>
    <submittedName>
        <fullName evidence="2">Uncharacterized protein</fullName>
    </submittedName>
</protein>
<proteinExistence type="predicted"/>
<evidence type="ECO:0000313" key="3">
    <source>
        <dbReference type="Proteomes" id="UP000031668"/>
    </source>
</evidence>
<evidence type="ECO:0000313" key="2">
    <source>
        <dbReference type="EMBL" id="KII65503.1"/>
    </source>
</evidence>
<keyword evidence="1" id="KW-0812">Transmembrane</keyword>
<organism evidence="2 3">
    <name type="scientific">Thelohanellus kitauei</name>
    <name type="common">Myxosporean</name>
    <dbReference type="NCBI Taxonomy" id="669202"/>
    <lineage>
        <taxon>Eukaryota</taxon>
        <taxon>Metazoa</taxon>
        <taxon>Cnidaria</taxon>
        <taxon>Myxozoa</taxon>
        <taxon>Myxosporea</taxon>
        <taxon>Bivalvulida</taxon>
        <taxon>Platysporina</taxon>
        <taxon>Myxobolidae</taxon>
        <taxon>Thelohanellus</taxon>
    </lineage>
</organism>
<keyword evidence="3" id="KW-1185">Reference proteome</keyword>
<evidence type="ECO:0000256" key="1">
    <source>
        <dbReference type="SAM" id="Phobius"/>
    </source>
</evidence>
<name>A0A0C2J8R2_THEKT</name>
<reference evidence="2 3" key="1">
    <citation type="journal article" date="2014" name="Genome Biol. Evol.">
        <title>The genome of the myxosporean Thelohanellus kitauei shows adaptations to nutrient acquisition within its fish host.</title>
        <authorList>
            <person name="Yang Y."/>
            <person name="Xiong J."/>
            <person name="Zhou Z."/>
            <person name="Huo F."/>
            <person name="Miao W."/>
            <person name="Ran C."/>
            <person name="Liu Y."/>
            <person name="Zhang J."/>
            <person name="Feng J."/>
            <person name="Wang M."/>
            <person name="Wang M."/>
            <person name="Wang L."/>
            <person name="Yao B."/>
        </authorList>
    </citation>
    <scope>NUCLEOTIDE SEQUENCE [LARGE SCALE GENOMIC DNA]</scope>
    <source>
        <strain evidence="2">Wuqing</strain>
    </source>
</reference>